<reference evidence="1 2" key="1">
    <citation type="submission" date="2021-03" db="EMBL/GenBank/DDBJ databases">
        <title>Antimicrobial resistance genes in bacteria isolated from Japanese honey, and their potential for conferring macrolide and lincosamide resistance in the American foulbrood pathogen Paenibacillus larvae.</title>
        <authorList>
            <person name="Okamoto M."/>
            <person name="Kumagai M."/>
            <person name="Kanamori H."/>
            <person name="Takamatsu D."/>
        </authorList>
    </citation>
    <scope>NUCLEOTIDE SEQUENCE [LARGE SCALE GENOMIC DNA]</scope>
    <source>
        <strain evidence="1 2">J41TS12</strain>
    </source>
</reference>
<evidence type="ECO:0000313" key="2">
    <source>
        <dbReference type="Proteomes" id="UP000681162"/>
    </source>
</evidence>
<protein>
    <submittedName>
        <fullName evidence="1">Uncharacterized protein</fullName>
    </submittedName>
</protein>
<sequence>MLPHEEEVKIGPNTYIFNSQDETLRRYNERSKMWVRIIFVGGNGLEKLKERLVEEYIRQCIEKLDQGSTGI</sequence>
<organism evidence="1 2">
    <name type="scientific">Paenibacillus antibioticophila</name>
    <dbReference type="NCBI Taxonomy" id="1274374"/>
    <lineage>
        <taxon>Bacteria</taxon>
        <taxon>Bacillati</taxon>
        <taxon>Bacillota</taxon>
        <taxon>Bacilli</taxon>
        <taxon>Bacillales</taxon>
        <taxon>Paenibacillaceae</taxon>
        <taxon>Paenibacillus</taxon>
    </lineage>
</organism>
<dbReference type="Proteomes" id="UP000681162">
    <property type="component" value="Unassembled WGS sequence"/>
</dbReference>
<dbReference type="RefSeq" id="WP_212944278.1">
    <property type="nucleotide sequence ID" value="NZ_BORR01000035.1"/>
</dbReference>
<name>A0A919XY23_9BACL</name>
<accession>A0A919XY23</accession>
<dbReference type="AlphaFoldDB" id="A0A919XY23"/>
<proteinExistence type="predicted"/>
<evidence type="ECO:0000313" key="1">
    <source>
        <dbReference type="EMBL" id="GIO40154.1"/>
    </source>
</evidence>
<keyword evidence="2" id="KW-1185">Reference proteome</keyword>
<comment type="caution">
    <text evidence="1">The sequence shown here is derived from an EMBL/GenBank/DDBJ whole genome shotgun (WGS) entry which is preliminary data.</text>
</comment>
<dbReference type="EMBL" id="BORR01000035">
    <property type="protein sequence ID" value="GIO40154.1"/>
    <property type="molecule type" value="Genomic_DNA"/>
</dbReference>
<gene>
    <name evidence="1" type="ORF">J41TS12_50150</name>
</gene>